<evidence type="ECO:0000313" key="2">
    <source>
        <dbReference type="EMBL" id="AZE50426.1"/>
    </source>
</evidence>
<organism evidence="2 3">
    <name type="scientific">Pseudomonas chlororaphis</name>
    <dbReference type="NCBI Taxonomy" id="587753"/>
    <lineage>
        <taxon>Bacteria</taxon>
        <taxon>Pseudomonadati</taxon>
        <taxon>Pseudomonadota</taxon>
        <taxon>Gammaproteobacteria</taxon>
        <taxon>Pseudomonadales</taxon>
        <taxon>Pseudomonadaceae</taxon>
        <taxon>Pseudomonas</taxon>
    </lineage>
</organism>
<gene>
    <name evidence="2" type="ORF">C4K04_4771</name>
</gene>
<dbReference type="Gene3D" id="2.10.25.20">
    <property type="entry name" value="reovirus attachment protein sigma1, domain 1"/>
    <property type="match status" value="1"/>
</dbReference>
<dbReference type="EMBL" id="CP027753">
    <property type="protein sequence ID" value="AZE50426.1"/>
    <property type="molecule type" value="Genomic_DNA"/>
</dbReference>
<evidence type="ECO:0000256" key="1">
    <source>
        <dbReference type="SAM" id="MobiDB-lite"/>
    </source>
</evidence>
<accession>A0A3G7TVX1</accession>
<reference evidence="2 3" key="1">
    <citation type="submission" date="2018-03" db="EMBL/GenBank/DDBJ databases">
        <title>Diversity of phytobeneficial traits revealed by whole-genome analysis of worldwide-isolated phenazine-producing Pseudomonas spp.</title>
        <authorList>
            <person name="Biessy A."/>
            <person name="Novinscak A."/>
            <person name="Blom J."/>
            <person name="Leger G."/>
            <person name="Thomashow L.S."/>
            <person name="Cazorla F.M."/>
            <person name="Josic D."/>
            <person name="Filion M."/>
        </authorList>
    </citation>
    <scope>NUCLEOTIDE SEQUENCE [LARGE SCALE GENOMIC DNA]</scope>
    <source>
        <strain evidence="2 3">B25</strain>
    </source>
</reference>
<feature type="region of interest" description="Disordered" evidence="1">
    <location>
        <begin position="61"/>
        <end position="90"/>
    </location>
</feature>
<sequence>MRPGQIGHFIFKLEIDDSQEKVPGSVDEKATQKALPNVTPDVAALKETTTNAIEENSTINEGATRAETTTPASSLTTSRSAVPSTLSSVGPTTASLKEKFSAQKIPLQTDFANLIDVADCERKAVGLSPAQPGGAGAGLLLDAEERLAVLPGNGISVGASVGVMVEANKGLIVGANGVAVQAGNGISVGASVGVTANAGRAIIVDSGGVGINYGSTLQVTNQQLGVSDNFLQRKTISSTIPSLVSATCFKIMSIPSGMKNAYAQVYITSSLTGQKFVFTICCDGGVSASGGTYSMSISNFYRPSAGYAVTVLYLYRESNNDMSVCIFINDASPTTVSMNYSPCDIQGFTLYPFIQVSVGGPPPETVNSINSNSNNSVQGA</sequence>
<proteinExistence type="predicted"/>
<dbReference type="Proteomes" id="UP000268048">
    <property type="component" value="Chromosome"/>
</dbReference>
<name>A0A3G7TVX1_9PSED</name>
<protein>
    <submittedName>
        <fullName evidence="2">Uncharacterized protein</fullName>
    </submittedName>
</protein>
<evidence type="ECO:0000313" key="3">
    <source>
        <dbReference type="Proteomes" id="UP000268048"/>
    </source>
</evidence>
<dbReference type="AlphaFoldDB" id="A0A3G7TVX1"/>